<dbReference type="InterPro" id="IPR050469">
    <property type="entry name" value="Diguanylate_Cyclase"/>
</dbReference>
<dbReference type="PROSITE" id="PS50887">
    <property type="entry name" value="GGDEF"/>
    <property type="match status" value="1"/>
</dbReference>
<evidence type="ECO:0000313" key="3">
    <source>
        <dbReference type="EMBL" id="QMS85376.1"/>
    </source>
</evidence>
<dbReference type="GO" id="GO:0052621">
    <property type="term" value="F:diguanylate cyclase activity"/>
    <property type="evidence" value="ECO:0007669"/>
    <property type="project" value="TreeGrafter"/>
</dbReference>
<feature type="transmembrane region" description="Helical" evidence="1">
    <location>
        <begin position="174"/>
        <end position="192"/>
    </location>
</feature>
<dbReference type="NCBIfam" id="TIGR00254">
    <property type="entry name" value="GGDEF"/>
    <property type="match status" value="1"/>
</dbReference>
<evidence type="ECO:0000259" key="2">
    <source>
        <dbReference type="PROSITE" id="PS50887"/>
    </source>
</evidence>
<feature type="transmembrane region" description="Helical" evidence="1">
    <location>
        <begin position="198"/>
        <end position="215"/>
    </location>
</feature>
<accession>A0A7L7KT16</accession>
<keyword evidence="1" id="KW-0812">Transmembrane</keyword>
<dbReference type="InterPro" id="IPR043128">
    <property type="entry name" value="Rev_trsase/Diguanyl_cyclase"/>
</dbReference>
<dbReference type="KEGG" id="xcl:G4Z02_06290"/>
<dbReference type="Pfam" id="PF00990">
    <property type="entry name" value="GGDEF"/>
    <property type="match status" value="1"/>
</dbReference>
<reference evidence="3 4" key="1">
    <citation type="submission" date="2020-02" db="EMBL/GenBank/DDBJ databases">
        <authorList>
            <person name="Zheng R.K."/>
            <person name="Sun C.M."/>
        </authorList>
    </citation>
    <scope>NUCLEOTIDE SEQUENCE [LARGE SCALE GENOMIC DNA]</scope>
    <source>
        <strain evidence="4">zrk13</strain>
    </source>
</reference>
<evidence type="ECO:0000313" key="4">
    <source>
        <dbReference type="Proteomes" id="UP000514720"/>
    </source>
</evidence>
<dbReference type="Proteomes" id="UP000514720">
    <property type="component" value="Chromosome"/>
</dbReference>
<dbReference type="SMART" id="SM00267">
    <property type="entry name" value="GGDEF"/>
    <property type="match status" value="1"/>
</dbReference>
<feature type="transmembrane region" description="Helical" evidence="1">
    <location>
        <begin position="143"/>
        <end position="162"/>
    </location>
</feature>
<dbReference type="PANTHER" id="PTHR45138">
    <property type="entry name" value="REGULATORY COMPONENTS OF SENSORY TRANSDUCTION SYSTEM"/>
    <property type="match status" value="1"/>
</dbReference>
<organism evidence="3 4">
    <name type="scientific">Candidatus Xianfuyuplasma coldseepsis</name>
    <dbReference type="NCBI Taxonomy" id="2782163"/>
    <lineage>
        <taxon>Bacteria</taxon>
        <taxon>Bacillati</taxon>
        <taxon>Mycoplasmatota</taxon>
        <taxon>Mollicutes</taxon>
        <taxon>Candidatus Izemoplasmatales</taxon>
        <taxon>Candidatus Izemoplasmataceae</taxon>
        <taxon>Candidatus Xianfuyuplasma</taxon>
    </lineage>
</organism>
<dbReference type="Gene3D" id="3.30.70.270">
    <property type="match status" value="1"/>
</dbReference>
<feature type="transmembrane region" description="Helical" evidence="1">
    <location>
        <begin position="6"/>
        <end position="25"/>
    </location>
</feature>
<dbReference type="PANTHER" id="PTHR45138:SF9">
    <property type="entry name" value="DIGUANYLATE CYCLASE DGCM-RELATED"/>
    <property type="match status" value="1"/>
</dbReference>
<feature type="domain" description="GGDEF" evidence="2">
    <location>
        <begin position="246"/>
        <end position="377"/>
    </location>
</feature>
<keyword evidence="1" id="KW-0472">Membrane</keyword>
<dbReference type="EMBL" id="CP048914">
    <property type="protein sequence ID" value="QMS85376.1"/>
    <property type="molecule type" value="Genomic_DNA"/>
</dbReference>
<name>A0A7L7KT16_9MOLU</name>
<dbReference type="CDD" id="cd01949">
    <property type="entry name" value="GGDEF"/>
    <property type="match status" value="1"/>
</dbReference>
<feature type="transmembrane region" description="Helical" evidence="1">
    <location>
        <begin position="64"/>
        <end position="86"/>
    </location>
</feature>
<keyword evidence="4" id="KW-1185">Reference proteome</keyword>
<keyword evidence="1" id="KW-1133">Transmembrane helix</keyword>
<sequence>MENFYRYDNNIYAFALLVILLFVVITKKDIFDYSRKLFYRMIVFNMVILVVEILAWAFDGINTSGAIVANYIFNVLLILMEPTMAAQWVTYVDYKIHGSRDRLRKRLYYLQPTIFAGILLVINIVYPVAFSLDEQNVYHRGEWLWLSLLFVFGMILYTVILAVKNRKELSDKMILFIAFFALLPVLISFIQLFVYGLILTWAVVALGVVFAYYLIEIAGNSEDHLTGLFSRKKMEEILTGKVEENETFSVIMIDLEYFKKINDQYGHKQGDEVLQQLSKVLLRAYKEEFYVTRIGGDEFLLISKQATRLNIEEYRDRLLREIKQSKNPLLLEIGISFGAKTFDSSMAYTEDSILDEVDRLMYEDKSKNKNYKRRRTD</sequence>
<dbReference type="InterPro" id="IPR029787">
    <property type="entry name" value="Nucleotide_cyclase"/>
</dbReference>
<dbReference type="SUPFAM" id="SSF55073">
    <property type="entry name" value="Nucleotide cyclase"/>
    <property type="match status" value="1"/>
</dbReference>
<evidence type="ECO:0000256" key="1">
    <source>
        <dbReference type="SAM" id="Phobius"/>
    </source>
</evidence>
<dbReference type="AlphaFoldDB" id="A0A7L7KT16"/>
<dbReference type="RefSeq" id="WP_258877169.1">
    <property type="nucleotide sequence ID" value="NZ_CP048914.1"/>
</dbReference>
<proteinExistence type="predicted"/>
<dbReference type="InterPro" id="IPR000160">
    <property type="entry name" value="GGDEF_dom"/>
</dbReference>
<protein>
    <submittedName>
        <fullName evidence="3">GGDEF domain-containing protein</fullName>
    </submittedName>
</protein>
<feature type="transmembrane region" description="Helical" evidence="1">
    <location>
        <begin position="107"/>
        <end position="131"/>
    </location>
</feature>
<feature type="transmembrane region" description="Helical" evidence="1">
    <location>
        <begin position="37"/>
        <end position="58"/>
    </location>
</feature>
<gene>
    <name evidence="3" type="ORF">G4Z02_06290</name>
</gene>